<proteinExistence type="predicted"/>
<dbReference type="SUPFAM" id="SSF46785">
    <property type="entry name" value="Winged helix' DNA-binding domain"/>
    <property type="match status" value="1"/>
</dbReference>
<dbReference type="InterPro" id="IPR036390">
    <property type="entry name" value="WH_DNA-bd_sf"/>
</dbReference>
<dbReference type="Gene3D" id="1.10.10.10">
    <property type="entry name" value="Winged helix-like DNA-binding domain superfamily/Winged helix DNA-binding domain"/>
    <property type="match status" value="1"/>
</dbReference>
<keyword evidence="2" id="KW-1185">Reference proteome</keyword>
<organism evidence="1 2">
    <name type="scientific">Bosea vaviloviae</name>
    <dbReference type="NCBI Taxonomy" id="1526658"/>
    <lineage>
        <taxon>Bacteria</taxon>
        <taxon>Pseudomonadati</taxon>
        <taxon>Pseudomonadota</taxon>
        <taxon>Alphaproteobacteria</taxon>
        <taxon>Hyphomicrobiales</taxon>
        <taxon>Boseaceae</taxon>
        <taxon>Bosea</taxon>
    </lineage>
</organism>
<dbReference type="STRING" id="1526658.BHK69_12585"/>
<evidence type="ECO:0000313" key="1">
    <source>
        <dbReference type="EMBL" id="AOO81190.1"/>
    </source>
</evidence>
<reference evidence="1 2" key="1">
    <citation type="journal article" date="2015" name="Antonie Van Leeuwenhoek">
        <title>Bosea vaviloviae sp. nov., a new species of slow-growing rhizobia isolated from nodules of the relict species Vavilovia formosa (Stev.) Fed.</title>
        <authorList>
            <person name="Safronova V.I."/>
            <person name="Kuznetsova I.G."/>
            <person name="Sazanova A.L."/>
            <person name="Kimeklis A.K."/>
            <person name="Belimov A.A."/>
            <person name="Andronov E.E."/>
            <person name="Pinaev A.G."/>
            <person name="Chizhevskaya E.P."/>
            <person name="Pukhaev A.R."/>
            <person name="Popov K.P."/>
            <person name="Willems A."/>
            <person name="Tikhonovich I.A."/>
        </authorList>
    </citation>
    <scope>NUCLEOTIDE SEQUENCE [LARGE SCALE GENOMIC DNA]</scope>
    <source>
        <strain evidence="1 2">Vaf18</strain>
    </source>
</reference>
<dbReference type="KEGG" id="bvv:BHK69_12585"/>
<evidence type="ECO:0008006" key="3">
    <source>
        <dbReference type="Google" id="ProtNLM"/>
    </source>
</evidence>
<evidence type="ECO:0000313" key="2">
    <source>
        <dbReference type="Proteomes" id="UP000094969"/>
    </source>
</evidence>
<protein>
    <recommendedName>
        <fullName evidence="3">HTH marR-type domain-containing protein</fullName>
    </recommendedName>
</protein>
<dbReference type="EMBL" id="CP017147">
    <property type="protein sequence ID" value="AOO81190.1"/>
    <property type="molecule type" value="Genomic_DNA"/>
</dbReference>
<dbReference type="RefSeq" id="WP_069690404.1">
    <property type="nucleotide sequence ID" value="NZ_CP017147.1"/>
</dbReference>
<accession>A0A1D7U1F6</accession>
<name>A0A1D7U1F6_9HYPH</name>
<dbReference type="AlphaFoldDB" id="A0A1D7U1F6"/>
<dbReference type="InterPro" id="IPR036388">
    <property type="entry name" value="WH-like_DNA-bd_sf"/>
</dbReference>
<dbReference type="Pfam" id="PF25212">
    <property type="entry name" value="HVO_A0114"/>
    <property type="match status" value="1"/>
</dbReference>
<gene>
    <name evidence="1" type="ORF">BHK69_12585</name>
</gene>
<dbReference type="Proteomes" id="UP000094969">
    <property type="component" value="Chromosome"/>
</dbReference>
<sequence length="119" mass="13304">MSEFKIRVESTDDFFVRARRAAKRIDSGDYGVQEFGLSFVTPQLLFELLNANRWQLLSVLRGHGPWSIRALAGALGRDYKAVHTDATKLIEAGLIERDEKGLISVPWTKITAELGEEAA</sequence>